<evidence type="ECO:0000256" key="1">
    <source>
        <dbReference type="SAM" id="SignalP"/>
    </source>
</evidence>
<name>A0A8J3ED84_9PROT</name>
<feature type="chain" id="PRO_5035147443" evidence="1">
    <location>
        <begin position="22"/>
        <end position="199"/>
    </location>
</feature>
<protein>
    <submittedName>
        <fullName evidence="2">Uncharacterized protein</fullName>
    </submittedName>
</protein>
<dbReference type="PROSITE" id="PS51257">
    <property type="entry name" value="PROKAR_LIPOPROTEIN"/>
    <property type="match status" value="1"/>
</dbReference>
<dbReference type="Proteomes" id="UP000597507">
    <property type="component" value="Unassembled WGS sequence"/>
</dbReference>
<organism evidence="2 3">
    <name type="scientific">Caldovatus sediminis</name>
    <dbReference type="NCBI Taxonomy" id="2041189"/>
    <lineage>
        <taxon>Bacteria</taxon>
        <taxon>Pseudomonadati</taxon>
        <taxon>Pseudomonadota</taxon>
        <taxon>Alphaproteobacteria</taxon>
        <taxon>Acetobacterales</taxon>
        <taxon>Roseomonadaceae</taxon>
        <taxon>Caldovatus</taxon>
    </lineage>
</organism>
<evidence type="ECO:0000313" key="2">
    <source>
        <dbReference type="EMBL" id="GGG42017.1"/>
    </source>
</evidence>
<sequence length="199" mass="20023">MRSLRACAVVLPLLTGGACTVAPAPSASLPPDAIAGAGDGTRAAILGTATAFATPAMLANRPDEAARAVAQLEFLAVEVPHGPRWSGMSPNVATALVMARNETRAALGIAPAASPQAVIDQLYSAARALRSGDRAAAERSLSPEVFQAGGAETLRRLAALPPLPSANNAAVLAQFELDRLDRLEDQGGGPGDGAAAGRS</sequence>
<dbReference type="AlphaFoldDB" id="A0A8J3ED84"/>
<comment type="caution">
    <text evidence="2">The sequence shown here is derived from an EMBL/GenBank/DDBJ whole genome shotgun (WGS) entry which is preliminary data.</text>
</comment>
<gene>
    <name evidence="2" type="ORF">GCM10010964_31880</name>
</gene>
<feature type="signal peptide" evidence="1">
    <location>
        <begin position="1"/>
        <end position="21"/>
    </location>
</feature>
<proteinExistence type="predicted"/>
<accession>A0A8J3ED84</accession>
<reference evidence="2 3" key="1">
    <citation type="journal article" date="2014" name="Int. J. Syst. Evol. Microbiol.">
        <title>Complete genome sequence of Corynebacterium casei LMG S-19264T (=DSM 44701T), isolated from a smear-ripened cheese.</title>
        <authorList>
            <consortium name="US DOE Joint Genome Institute (JGI-PGF)"/>
            <person name="Walter F."/>
            <person name="Albersmeier A."/>
            <person name="Kalinowski J."/>
            <person name="Ruckert C."/>
        </authorList>
    </citation>
    <scope>NUCLEOTIDE SEQUENCE [LARGE SCALE GENOMIC DNA]</scope>
    <source>
        <strain evidence="2 3">CGMCC 1.16330</strain>
    </source>
</reference>
<dbReference type="EMBL" id="BMKS01000010">
    <property type="protein sequence ID" value="GGG42017.1"/>
    <property type="molecule type" value="Genomic_DNA"/>
</dbReference>
<evidence type="ECO:0000313" key="3">
    <source>
        <dbReference type="Proteomes" id="UP000597507"/>
    </source>
</evidence>
<dbReference type="RefSeq" id="WP_188901989.1">
    <property type="nucleotide sequence ID" value="NZ_BMKS01000010.1"/>
</dbReference>
<keyword evidence="3" id="KW-1185">Reference proteome</keyword>
<keyword evidence="1" id="KW-0732">Signal</keyword>